<organism evidence="2">
    <name type="scientific">Brachypodium distachyon</name>
    <name type="common">Purple false brome</name>
    <name type="synonym">Trachynia distachya</name>
    <dbReference type="NCBI Taxonomy" id="15368"/>
    <lineage>
        <taxon>Eukaryota</taxon>
        <taxon>Viridiplantae</taxon>
        <taxon>Streptophyta</taxon>
        <taxon>Embryophyta</taxon>
        <taxon>Tracheophyta</taxon>
        <taxon>Spermatophyta</taxon>
        <taxon>Magnoliopsida</taxon>
        <taxon>Liliopsida</taxon>
        <taxon>Poales</taxon>
        <taxon>Poaceae</taxon>
        <taxon>BOP clade</taxon>
        <taxon>Pooideae</taxon>
        <taxon>Stipodae</taxon>
        <taxon>Brachypodieae</taxon>
        <taxon>Brachypodium</taxon>
    </lineage>
</organism>
<accession>A0A0Q3H2E5</accession>
<keyword evidence="1" id="KW-1133">Transmembrane helix</keyword>
<evidence type="ECO:0000313" key="2">
    <source>
        <dbReference type="EMBL" id="KQJ87586.1"/>
    </source>
</evidence>
<dbReference type="Gramene" id="KQJ87586">
    <property type="protein sequence ID" value="KQJ87586"/>
    <property type="gene ID" value="BRADI_4g12087v3"/>
</dbReference>
<dbReference type="EMBL" id="CM000883">
    <property type="protein sequence ID" value="KQJ87586.1"/>
    <property type="molecule type" value="Genomic_DNA"/>
</dbReference>
<reference evidence="3" key="3">
    <citation type="submission" date="2018-08" db="UniProtKB">
        <authorList>
            <consortium name="EnsemblPlants"/>
        </authorList>
    </citation>
    <scope>IDENTIFICATION</scope>
    <source>
        <strain evidence="3">cv. Bd21</strain>
    </source>
</reference>
<dbReference type="RefSeq" id="XP_014758101.1">
    <property type="nucleotide sequence ID" value="XM_014902615.2"/>
</dbReference>
<dbReference type="KEGG" id="bdi:106866805"/>
<dbReference type="EnsemblPlants" id="KQJ87586">
    <property type="protein sequence ID" value="KQJ87586"/>
    <property type="gene ID" value="BRADI_4g12087v3"/>
</dbReference>
<name>A0A0Q3H2E5_BRADI</name>
<dbReference type="GeneID" id="106866805"/>
<feature type="transmembrane region" description="Helical" evidence="1">
    <location>
        <begin position="43"/>
        <end position="67"/>
    </location>
</feature>
<evidence type="ECO:0000256" key="1">
    <source>
        <dbReference type="SAM" id="Phobius"/>
    </source>
</evidence>
<keyword evidence="1" id="KW-0812">Transmembrane</keyword>
<evidence type="ECO:0000313" key="3">
    <source>
        <dbReference type="EnsemblPlants" id="KQJ87586"/>
    </source>
</evidence>
<dbReference type="Proteomes" id="UP000008810">
    <property type="component" value="Chromosome 4"/>
</dbReference>
<dbReference type="AlphaFoldDB" id="A0A0Q3H2E5"/>
<gene>
    <name evidence="3" type="primary">LOC106866805</name>
    <name evidence="2" type="ORF">BRADI_4g12087v3</name>
</gene>
<proteinExistence type="predicted"/>
<keyword evidence="4" id="KW-1185">Reference proteome</keyword>
<protein>
    <submittedName>
        <fullName evidence="2 3">Uncharacterized protein</fullName>
    </submittedName>
</protein>
<sequence>MRLFHGGPTAAARIYSRQFFSSKHGEPNPITFKNIMGLFIETFGLLLGISTILMKVALFGMAIALLIRDLSGPRYVPVMAKIMFGPVDDIEKHRPRVLKDGKWVETEPQRR</sequence>
<reference evidence="2 3" key="1">
    <citation type="journal article" date="2010" name="Nature">
        <title>Genome sequencing and analysis of the model grass Brachypodium distachyon.</title>
        <authorList>
            <consortium name="International Brachypodium Initiative"/>
        </authorList>
    </citation>
    <scope>NUCLEOTIDE SEQUENCE [LARGE SCALE GENOMIC DNA]</scope>
    <source>
        <strain evidence="2 3">Bd21</strain>
    </source>
</reference>
<evidence type="ECO:0000313" key="4">
    <source>
        <dbReference type="Proteomes" id="UP000008810"/>
    </source>
</evidence>
<reference evidence="2" key="2">
    <citation type="submission" date="2017-06" db="EMBL/GenBank/DDBJ databases">
        <title>WGS assembly of Brachypodium distachyon.</title>
        <authorList>
            <consortium name="The International Brachypodium Initiative"/>
            <person name="Lucas S."/>
            <person name="Harmon-Smith M."/>
            <person name="Lail K."/>
            <person name="Tice H."/>
            <person name="Grimwood J."/>
            <person name="Bruce D."/>
            <person name="Barry K."/>
            <person name="Shu S."/>
            <person name="Lindquist E."/>
            <person name="Wang M."/>
            <person name="Pitluck S."/>
            <person name="Vogel J.P."/>
            <person name="Garvin D.F."/>
            <person name="Mockler T.C."/>
            <person name="Schmutz J."/>
            <person name="Rokhsar D."/>
            <person name="Bevan M.W."/>
        </authorList>
    </citation>
    <scope>NUCLEOTIDE SEQUENCE</scope>
    <source>
        <strain evidence="2">Bd21</strain>
    </source>
</reference>
<keyword evidence="1" id="KW-0472">Membrane</keyword>